<dbReference type="Gene3D" id="1.20.58.80">
    <property type="entry name" value="Phosphotransferase system, lactose/cellobiose-type IIA subunit"/>
    <property type="match status" value="1"/>
</dbReference>
<dbReference type="InterPro" id="IPR048611">
    <property type="entry name" value="KATNA1_MIT"/>
</dbReference>
<dbReference type="HAMAP" id="MF_03023">
    <property type="entry name" value="Katanin_p60_A1"/>
    <property type="match status" value="1"/>
</dbReference>
<keyword evidence="4 8" id="KW-0547">Nucleotide-binding</keyword>
<dbReference type="PANTHER" id="PTHR23074">
    <property type="entry name" value="AAA DOMAIN-CONTAINING"/>
    <property type="match status" value="1"/>
</dbReference>
<keyword evidence="3 8" id="KW-0493">Microtubule</keyword>
<evidence type="ECO:0000256" key="8">
    <source>
        <dbReference type="HAMAP-Rule" id="MF_03023"/>
    </source>
</evidence>
<dbReference type="InterPro" id="IPR050304">
    <property type="entry name" value="MT-severing_AAA_ATPase"/>
</dbReference>
<evidence type="ECO:0000256" key="1">
    <source>
        <dbReference type="ARBA" id="ARBA00004245"/>
    </source>
</evidence>
<dbReference type="InterPro" id="IPR015415">
    <property type="entry name" value="Spast_Vps4_C"/>
</dbReference>
<dbReference type="AlphaFoldDB" id="A0A5A8EIY1"/>
<comment type="function">
    <text evidence="8">Severs microtubules in an ATP-dependent manner. Microtubule severing may promote rapid reorganization of cellular microtubule arrays.</text>
</comment>
<dbReference type="Gene3D" id="3.40.50.300">
    <property type="entry name" value="P-loop containing nucleotide triphosphate hydrolases"/>
    <property type="match status" value="1"/>
</dbReference>
<dbReference type="GO" id="GO:0005524">
    <property type="term" value="F:ATP binding"/>
    <property type="evidence" value="ECO:0007669"/>
    <property type="project" value="UniProtKB-KW"/>
</dbReference>
<evidence type="ECO:0000256" key="4">
    <source>
        <dbReference type="ARBA" id="ARBA00022741"/>
    </source>
</evidence>
<accession>A0A5A8EIY1</accession>
<evidence type="ECO:0000313" key="11">
    <source>
        <dbReference type="EMBL" id="CAD8558798.1"/>
    </source>
</evidence>
<dbReference type="PANTHER" id="PTHR23074:SF19">
    <property type="entry name" value="KATANIN P60 ATPASE-CONTAINING SUBUNIT A1"/>
    <property type="match status" value="1"/>
</dbReference>
<sequence length="627" mass="65296">MASIAAAAALASGAGGTATASASAIAEQMMMGREYAALGSYETALTYMEAAAAAMLRAAKEDEAPGAHDTWMAARQQCQMEARLLRELVKELGALRRAPGTDAGVEGGASDPEDEEEDGGNRPLASLAPSRPRLGRKGSGSRAAKADPPRGSGAAGGPGPELPAWAAAKAAGRASQRGDVPDRPARHGGIGAAARRRKNGSGTDGDGPDAGRNRRRLVAGKGGAGRGARALSRDKGAAAGAGARAGRAAGSGTPSKSGRGGRRGGPAAGRRGDDDEEDADADGGPAAPRRQSYAEAKGITGGEAELVELIERDILERDPGVRFEDIAGLEEAKGLIQEAVVLPLVIPGYFTGIRRPWRGVLMFGPPGTGKTLLAKAVATECETTFFAVSSSTLTSKWRGESEKMVRILFDMARHYAPSTIFIDEIDSLASARGGSSEHEASRRVKTELLVQMDGVASSAATKASSGDAGSDGEEAAAGPQVVVLAASNLPWELDEAFRRRLEKRIYIPLPAQADREALFRLNLRSVVLADDVDLASLAARTEGFSGSDLTNLSRDAAMMAMRRILAGLREEGLPLAEFALRVKAVQEETKPPVTQQDLEDALRKCSSSVGGSDLERFEKWMDEFGSA</sequence>
<feature type="compositionally biased region" description="Low complexity" evidence="9">
    <location>
        <begin position="162"/>
        <end position="174"/>
    </location>
</feature>
<dbReference type="InterPro" id="IPR003593">
    <property type="entry name" value="AAA+_ATPase"/>
</dbReference>
<dbReference type="OrthoDB" id="5334845at2759"/>
<dbReference type="GO" id="GO:0005737">
    <property type="term" value="C:cytoplasm"/>
    <property type="evidence" value="ECO:0007669"/>
    <property type="project" value="UniProtKB-UniRule"/>
</dbReference>
<dbReference type="GO" id="GO:0005874">
    <property type="term" value="C:microtubule"/>
    <property type="evidence" value="ECO:0007669"/>
    <property type="project" value="UniProtKB-KW"/>
</dbReference>
<dbReference type="GO" id="GO:0051013">
    <property type="term" value="P:microtubule severing"/>
    <property type="evidence" value="ECO:0007669"/>
    <property type="project" value="UniProtKB-UniRule"/>
</dbReference>
<dbReference type="PROSITE" id="PS00674">
    <property type="entry name" value="AAA"/>
    <property type="match status" value="1"/>
</dbReference>
<evidence type="ECO:0000313" key="12">
    <source>
        <dbReference type="EMBL" id="KAA0177943.1"/>
    </source>
</evidence>
<dbReference type="InterPro" id="IPR027417">
    <property type="entry name" value="P-loop_NTPase"/>
</dbReference>
<dbReference type="InterPro" id="IPR041569">
    <property type="entry name" value="AAA_lid_3"/>
</dbReference>
<keyword evidence="6 8" id="KW-0206">Cytoskeleton</keyword>
<comment type="subcellular location">
    <subcellularLocation>
        <location evidence="1 8">Cytoplasm</location>
        <location evidence="1 8">Cytoskeleton</location>
    </subcellularLocation>
</comment>
<name>A0A5A8EIY1_CAFRO</name>
<dbReference type="InterPro" id="IPR028596">
    <property type="entry name" value="KATNA1"/>
</dbReference>
<evidence type="ECO:0000313" key="13">
    <source>
        <dbReference type="Proteomes" id="UP000322899"/>
    </source>
</evidence>
<dbReference type="InterPro" id="IPR003959">
    <property type="entry name" value="ATPase_AAA_core"/>
</dbReference>
<reference evidence="12 13" key="1">
    <citation type="submission" date="2019-07" db="EMBL/GenBank/DDBJ databases">
        <title>Genomes of Cafeteria roenbergensis.</title>
        <authorList>
            <person name="Fischer M.G."/>
            <person name="Hackl T."/>
            <person name="Roman M."/>
        </authorList>
    </citation>
    <scope>NUCLEOTIDE SEQUENCE [LARGE SCALE GENOMIC DNA]</scope>
    <source>
        <strain evidence="12 13">E4-10P</strain>
    </source>
</reference>
<evidence type="ECO:0000256" key="3">
    <source>
        <dbReference type="ARBA" id="ARBA00022701"/>
    </source>
</evidence>
<keyword evidence="2 8" id="KW-0963">Cytoplasm</keyword>
<dbReference type="SUPFAM" id="SSF52540">
    <property type="entry name" value="P-loop containing nucleoside triphosphate hydrolases"/>
    <property type="match status" value="1"/>
</dbReference>
<keyword evidence="5 8" id="KW-0067">ATP-binding</keyword>
<dbReference type="EC" id="5.6.1.1" evidence="8"/>
<dbReference type="Gene3D" id="1.10.8.60">
    <property type="match status" value="1"/>
</dbReference>
<dbReference type="FunFam" id="3.40.50.300:FF:000159">
    <property type="entry name" value="Katanin p60 ATPase-containing subunit A1"/>
    <property type="match status" value="1"/>
</dbReference>
<evidence type="ECO:0000256" key="7">
    <source>
        <dbReference type="ARBA" id="ARBA00023235"/>
    </source>
</evidence>
<dbReference type="Pfam" id="PF09336">
    <property type="entry name" value="Vps4_C"/>
    <property type="match status" value="1"/>
</dbReference>
<feature type="binding site" evidence="8">
    <location>
        <begin position="364"/>
        <end position="371"/>
    </location>
    <ligand>
        <name>ATP</name>
        <dbReference type="ChEBI" id="CHEBI:30616"/>
    </ligand>
</feature>
<dbReference type="Pfam" id="PF00004">
    <property type="entry name" value="AAA"/>
    <property type="match status" value="1"/>
</dbReference>
<protein>
    <recommendedName>
        <fullName evidence="8">Katanin p60 ATPase-containing subunit A1</fullName>
        <shortName evidence="8">Katanin p60 subunit A1</shortName>
        <ecNumber evidence="8">5.6.1.1</ecNumber>
    </recommendedName>
    <alternativeName>
        <fullName evidence="8">p60 katanin</fullName>
    </alternativeName>
</protein>
<proteinExistence type="inferred from homology"/>
<evidence type="ECO:0000256" key="5">
    <source>
        <dbReference type="ARBA" id="ARBA00022840"/>
    </source>
</evidence>
<dbReference type="Proteomes" id="UP000322899">
    <property type="component" value="Unassembled WGS sequence"/>
</dbReference>
<feature type="domain" description="AAA+ ATPase" evidence="10">
    <location>
        <begin position="356"/>
        <end position="511"/>
    </location>
</feature>
<evidence type="ECO:0000256" key="6">
    <source>
        <dbReference type="ARBA" id="ARBA00023212"/>
    </source>
</evidence>
<dbReference type="EMBL" id="VLTO01000002">
    <property type="protein sequence ID" value="KAA0177943.1"/>
    <property type="molecule type" value="Genomic_DNA"/>
</dbReference>
<evidence type="ECO:0000256" key="9">
    <source>
        <dbReference type="SAM" id="MobiDB-lite"/>
    </source>
</evidence>
<comment type="similarity">
    <text evidence="8">Belongs to the AAA ATPase family. Katanin p60 subunit A1 subfamily.</text>
</comment>
<dbReference type="SMART" id="SM00382">
    <property type="entry name" value="AAA"/>
    <property type="match status" value="1"/>
</dbReference>
<comment type="catalytic activity">
    <reaction evidence="8">
        <text>n ATP + n H2O + a microtubule = n ADP + n phosphate + (n+1) alpha/beta tubulin heterodimers.</text>
        <dbReference type="EC" id="5.6.1.1"/>
    </reaction>
</comment>
<gene>
    <name evidence="8" type="primary">KATNA1</name>
    <name evidence="11" type="ORF">CROE0942_LOCUS3133</name>
    <name evidence="12" type="ORF">FNF27_00491</name>
</gene>
<organism evidence="12 13">
    <name type="scientific">Cafeteria roenbergensis</name>
    <name type="common">Marine flagellate</name>
    <dbReference type="NCBI Taxonomy" id="33653"/>
    <lineage>
        <taxon>Eukaryota</taxon>
        <taxon>Sar</taxon>
        <taxon>Stramenopiles</taxon>
        <taxon>Bigyra</taxon>
        <taxon>Opalozoa</taxon>
        <taxon>Bicosoecida</taxon>
        <taxon>Cafeteriaceae</taxon>
        <taxon>Cafeteria</taxon>
    </lineage>
</organism>
<dbReference type="InterPro" id="IPR003960">
    <property type="entry name" value="ATPase_AAA_CS"/>
</dbReference>
<evidence type="ECO:0000256" key="2">
    <source>
        <dbReference type="ARBA" id="ARBA00022490"/>
    </source>
</evidence>
<dbReference type="Pfam" id="PF17862">
    <property type="entry name" value="AAA_lid_3"/>
    <property type="match status" value="1"/>
</dbReference>
<keyword evidence="7 8" id="KW-0413">Isomerase</keyword>
<dbReference type="GO" id="GO:0016887">
    <property type="term" value="F:ATP hydrolysis activity"/>
    <property type="evidence" value="ECO:0007669"/>
    <property type="project" value="InterPro"/>
</dbReference>
<dbReference type="GO" id="GO:0008568">
    <property type="term" value="F:microtubule severing ATPase activity"/>
    <property type="evidence" value="ECO:0007669"/>
    <property type="project" value="UniProtKB-EC"/>
</dbReference>
<evidence type="ECO:0000259" key="10">
    <source>
        <dbReference type="SMART" id="SM00382"/>
    </source>
</evidence>
<dbReference type="EMBL" id="HBET01004735">
    <property type="protein sequence ID" value="CAD8558798.1"/>
    <property type="molecule type" value="Transcribed_RNA"/>
</dbReference>
<feature type="region of interest" description="Disordered" evidence="9">
    <location>
        <begin position="97"/>
        <end position="298"/>
    </location>
</feature>
<dbReference type="Pfam" id="PF21126">
    <property type="entry name" value="KATNA1_MIT"/>
    <property type="match status" value="1"/>
</dbReference>
<reference evidence="11" key="2">
    <citation type="submission" date="2021-01" db="EMBL/GenBank/DDBJ databases">
        <authorList>
            <person name="Corre E."/>
            <person name="Pelletier E."/>
            <person name="Niang G."/>
            <person name="Scheremetjew M."/>
            <person name="Finn R."/>
            <person name="Kale V."/>
            <person name="Holt S."/>
            <person name="Cochrane G."/>
            <person name="Meng A."/>
            <person name="Brown T."/>
            <person name="Cohen L."/>
        </authorList>
    </citation>
    <scope>NUCLEOTIDE SEQUENCE</scope>
    <source>
        <strain evidence="11">E4-10</strain>
    </source>
</reference>
<feature type="compositionally biased region" description="Low complexity" evidence="9">
    <location>
        <begin position="237"/>
        <end position="257"/>
    </location>
</feature>
<dbReference type="GO" id="GO:0008017">
    <property type="term" value="F:microtubule binding"/>
    <property type="evidence" value="ECO:0007669"/>
    <property type="project" value="UniProtKB-UniRule"/>
</dbReference>